<dbReference type="InterPro" id="IPR014872">
    <property type="entry name" value="Dicistrovirus_capsid-polyPr_C"/>
</dbReference>
<dbReference type="InterPro" id="IPR000199">
    <property type="entry name" value="Peptidase_C3A/C3B_picornavir"/>
</dbReference>
<keyword evidence="18" id="KW-0693">Viral RNA replication</keyword>
<dbReference type="Pfam" id="PF00915">
    <property type="entry name" value="Calici_coat"/>
    <property type="match status" value="1"/>
</dbReference>
<dbReference type="InterPro" id="IPR029053">
    <property type="entry name" value="Viral_coat"/>
</dbReference>
<comment type="subcellular location">
    <subcellularLocation>
        <location evidence="1">Host cytoplasm</location>
    </subcellularLocation>
    <subcellularLocation>
        <location evidence="3">Host membrane</location>
    </subcellularLocation>
    <subcellularLocation>
        <location evidence="2">Virion</location>
    </subcellularLocation>
</comment>
<feature type="domain" description="RdRp catalytic" evidence="20">
    <location>
        <begin position="2293"/>
        <end position="2428"/>
    </location>
</feature>
<keyword evidence="5" id="KW-0191">Covalent protein-RNA linkage</keyword>
<dbReference type="InterPro" id="IPR000605">
    <property type="entry name" value="Helicase_SF3_ssDNA/RNA_vir"/>
</dbReference>
<evidence type="ECO:0000256" key="10">
    <source>
        <dbReference type="ARBA" id="ARBA00022695"/>
    </source>
</evidence>
<keyword evidence="15" id="KW-0067">ATP-binding</keyword>
<keyword evidence="8" id="KW-0645">Protease</keyword>
<organism evidence="23">
    <name type="scientific">Riboviria sp</name>
    <dbReference type="NCBI Taxonomy" id="2585031"/>
    <lineage>
        <taxon>Viruses</taxon>
        <taxon>Riboviria</taxon>
    </lineage>
</organism>
<keyword evidence="11" id="KW-0547">Nucleotide-binding</keyword>
<dbReference type="Pfam" id="PF00910">
    <property type="entry name" value="RNA_helicase"/>
    <property type="match status" value="1"/>
</dbReference>
<keyword evidence="6" id="KW-0597">Phosphoprotein</keyword>
<dbReference type="GO" id="GO:0006508">
    <property type="term" value="P:proteolysis"/>
    <property type="evidence" value="ECO:0007669"/>
    <property type="project" value="UniProtKB-KW"/>
</dbReference>
<evidence type="ECO:0000256" key="5">
    <source>
        <dbReference type="ARBA" id="ARBA00022520"/>
    </source>
</evidence>
<dbReference type="CDD" id="cd23169">
    <property type="entry name" value="ps-ssRNAv-Picornavirales"/>
    <property type="match status" value="1"/>
</dbReference>
<dbReference type="PROSITE" id="PS50507">
    <property type="entry name" value="RDRP_SSRNA_POS"/>
    <property type="match status" value="1"/>
</dbReference>
<dbReference type="InterPro" id="IPR001205">
    <property type="entry name" value="RNA-dir_pol_C"/>
</dbReference>
<evidence type="ECO:0000256" key="19">
    <source>
        <dbReference type="ARBA" id="ARBA00023136"/>
    </source>
</evidence>
<feature type="domain" description="Peptidase C3" evidence="22">
    <location>
        <begin position="1812"/>
        <end position="2018"/>
    </location>
</feature>
<dbReference type="Pfam" id="PF00073">
    <property type="entry name" value="Rhv"/>
    <property type="match status" value="1"/>
</dbReference>
<keyword evidence="19" id="KW-0472">Membrane</keyword>
<keyword evidence="10" id="KW-0548">Nucleotidyltransferase</keyword>
<keyword evidence="12" id="KW-0378">Hydrolase</keyword>
<evidence type="ECO:0000256" key="1">
    <source>
        <dbReference type="ARBA" id="ARBA00004192"/>
    </source>
</evidence>
<dbReference type="Pfam" id="PF08762">
    <property type="entry name" value="CRPV_capsid"/>
    <property type="match status" value="1"/>
</dbReference>
<keyword evidence="16" id="KW-0946">Virion</keyword>
<evidence type="ECO:0000256" key="13">
    <source>
        <dbReference type="ARBA" id="ARBA00022806"/>
    </source>
</evidence>
<evidence type="ECO:0000256" key="9">
    <source>
        <dbReference type="ARBA" id="ARBA00022679"/>
    </source>
</evidence>
<sequence>MSFNNNVFSVDLCKTVVTPQKQVNDKEKLSLCDSSDDTENTTLNLQKILKQDLSKFSEKEVYEIKIKRNKKVRAQGQQEQDEELGEYDWYCICIDDTVTIRVTPQEICNLLTYFCQEERCDLECGLFHGCPYCIDEFYDDDIHFLQTRAQAEIQNEVTKEENTIFTDQRNTVVDEGYITTQTQPNLKDVSMQEDQWHVRDIMKKPIPFVHGDWSVSQNQGQIIGQWELPGDALLGPHFNQSATFVFWRGHPTVRFQINGTKFHSGRLIAAFIPVFSFGSYNDKLYDVDTLTTLPHIILDAGFSNSGVINLPFVHMNTYFNSVANRPWQSLGRLILVVFNKLSSATSSSQSIGYTGWISYDNCELHQPCYAHQVEFPTVGVKKLTQIFAQAGVEGLVKHALPLITDLVAPGASGLTNMIGDVIGGTSDMDKPTDPVEISRWVPNATTSLSMGTGLDKSSRLCLNNGSYTVGDADLVSTTRDDMDLLEISKIPTRLTTLSWTDSTSTGTILAKIPICPNVYTKKTDSSAVSPAVNVMTPTMLAYIARGFKFWRGGLRYKIQVIASQMHSGRLMIAFAPGVGDISFGNATYLNTYIIDLQERHEVEFTIPFLAERPWLRCDRMRQYLGVETETGDDNFENTGYLGLFVLNRLSKPDSVAASIDINVLVSASDDFELAVPADFTAFQGIGDVIPPTAQALVGQHDVTTRTEDGPITLTKGGGQLQSSATSTLSENAMNLKTLLRRYYKVYQNRTKSTGSKVFTLFFQNSPDLSGVNKCFNGGEGVQMRTHLAHFSQLYAFWRGSLRYKLIWNWKMNDSIGPITLKVFHIPSAFNFGNFSFTSQDSSSSAMLAACESYGTLLAQTWVQSSLEFEIPFYSPYTQLITTQGALPNCRFSTGGIVIVAETVETQESAVSFELYQAAGDDFTLNYLKAPPKIQFVDNSERQRVVEDSSEFLYDDIPVICPPGFAPTGSQIETPLNKNEEQGAQAQAFVDSIPVLGDHLRATKSIEKAGEALKNVCDTTGHLMQQASKKLGLGADDEEGDEETTIVGTITNTVSNISDPIISIFTTLNEYIQTLPTAFGLATNADFYSNIFDITTLISGFQSFMNGNALMKTISLISIITTLFKNITTIAKNKLYHFVTSILNNINGREQGNERPEAQSNLLDFVAPLTATISVAVGMLGFKSLPSDKDSLDIIKSVSEKLRLFNFSSLAFNNVKTLWIQLKDLFDWMIEKVVGLFNPTFLAQMKLHKEFEDVEEWARFLDDIENTQFEDRIHWDPEFKKKIYRAIDQGKKYNAYLVSGKFGREANVIREYVRKSLEIGTRCDNSKNGLPFRKDPFCVAMFGATGVGKSGIITEMAFRLMDVLGYPRHNRWCCVNCAEKFFTENYRQQYACYFDDFSTFTSEEQYQKFFNLKANTAFPLDMAFRKGEYFNSDFIFMTTNTSHPQPNCLTCIPALWRRRDALIEADFIDEVREAGARGEYVMREDNSHARYRLLDPRRENHTISPWMDFDQMTRTITEMARVHLERQNTKLTRDLTRAGYILPEAQSGEDRHLNVEACKLSPILMLYSPDIWQHIKFNTEMQLFYFDPEAPEEIRQDYDDMIASFTALGFEEDEFQKQMTRHSWTVKDNKSLISKIKGSLVDFKNLIFEKVKLIYNNLPALSQLTQWALKISVAFFALKAVFMFTGEIVHKCACVALRYFGYRCGLCGQWPKLANSTNPEWVLGEWKSLYGEKPYVDGHITSIDEEITINKIHAGDIKITGFWTGTKKKAQVGPYNDNTNGAKVLQVMAQNSPYNTQDKGQAPLKIIAHSTDKLATDLIYNRAMSSQYRIRFGGNDSFPAISMQAFAIGDRQIVTMAHFFQGINEGEIFEIFHSNAWMPIEYNTVNATALADKDLIVYNMPLQFHLHKSNIKHFISEKDLTYARKFPATLVKMTSNLITVANEVEVSPVESVNYVFNVLGVETPIMIQKAWKYALLTQPGDCGAILVAHNTKVSGKFLGFHAAGNGRHGWATLITREMLERFVATQNGSCIPEAEARLGNLIPQGHFGRIGKSSKLFFQNDKTDIVKTDIHGLINPPVTFPAVLSRNDSRLLKRVNPLSLGISKYSQTLKPFPLELRKIVNEHMRAELHTFKRLRRPTLLTDTETITGIPAFENAFEPLPMKTSPGWPYINTRPRGEVGKRYLFDINGSGLITDSLLQEKYIYREQEARKGERVESIWIDCMKDERRKLAKIQSGSTRIFTIGPVDFSMLCRKYTQDFTEALKASRSFSHCKLGIDCQSLEWTELYHYLSSFSDCMIAGDFSRFDGTVHAELIEDYYDDVDYFYKAFGDWNEGDRKVRKVLADETCNTIHLAKDEFYMTHGGNKSGNPATTPLNSRVNYRYMALAWLLLARRLRLTKYYTMASFAQNVRVACFGDDNILAVKKEVIEWYNQESISECLEEYGIIYTNESKTGVTKFKKLSECTFLKQGFAVVKKNLIV</sequence>
<proteinExistence type="predicted"/>
<dbReference type="GO" id="GO:0019028">
    <property type="term" value="C:viral capsid"/>
    <property type="evidence" value="ECO:0007669"/>
    <property type="project" value="UniProtKB-KW"/>
</dbReference>
<dbReference type="InterPro" id="IPR043504">
    <property type="entry name" value="Peptidase_S1_PA_chymotrypsin"/>
</dbReference>
<accession>A0A6M9Z897</accession>
<feature type="domain" description="SF3 helicase" evidence="21">
    <location>
        <begin position="1316"/>
        <end position="1477"/>
    </location>
</feature>
<dbReference type="InterPro" id="IPR044067">
    <property type="entry name" value="PCV_3C_PRO"/>
</dbReference>
<keyword evidence="13" id="KW-0347">Helicase</keyword>
<keyword evidence="9" id="KW-0808">Transferase</keyword>
<evidence type="ECO:0000259" key="20">
    <source>
        <dbReference type="PROSITE" id="PS50507"/>
    </source>
</evidence>
<evidence type="ECO:0000256" key="8">
    <source>
        <dbReference type="ARBA" id="ARBA00022670"/>
    </source>
</evidence>
<dbReference type="SUPFAM" id="SSF56672">
    <property type="entry name" value="DNA/RNA polymerases"/>
    <property type="match status" value="1"/>
</dbReference>
<keyword evidence="14" id="KW-0788">Thiol protease</keyword>
<dbReference type="GO" id="GO:0003724">
    <property type="term" value="F:RNA helicase activity"/>
    <property type="evidence" value="ECO:0007669"/>
    <property type="project" value="InterPro"/>
</dbReference>
<evidence type="ECO:0000256" key="12">
    <source>
        <dbReference type="ARBA" id="ARBA00022801"/>
    </source>
</evidence>
<dbReference type="PROSITE" id="PS51874">
    <property type="entry name" value="PCV_3C_PRO"/>
    <property type="match status" value="1"/>
</dbReference>
<evidence type="ECO:0000256" key="2">
    <source>
        <dbReference type="ARBA" id="ARBA00004328"/>
    </source>
</evidence>
<evidence type="ECO:0000259" key="21">
    <source>
        <dbReference type="PROSITE" id="PS51218"/>
    </source>
</evidence>
<evidence type="ECO:0000256" key="16">
    <source>
        <dbReference type="ARBA" id="ARBA00022844"/>
    </source>
</evidence>
<dbReference type="Gene3D" id="2.40.10.10">
    <property type="entry name" value="Trypsin-like serine proteases"/>
    <property type="match status" value="1"/>
</dbReference>
<name>A0A6M9Z897_9VIRU</name>
<dbReference type="Gene3D" id="2.60.120.20">
    <property type="match status" value="3"/>
</dbReference>
<dbReference type="InterPro" id="IPR033703">
    <property type="entry name" value="Rhv-like"/>
</dbReference>
<dbReference type="InterPro" id="IPR043128">
    <property type="entry name" value="Rev_trsase/Diguanyl_cyclase"/>
</dbReference>
<evidence type="ECO:0000256" key="4">
    <source>
        <dbReference type="ARBA" id="ARBA00020107"/>
    </source>
</evidence>
<dbReference type="InterPro" id="IPR001676">
    <property type="entry name" value="Picornavirus_capsid"/>
</dbReference>
<protein>
    <recommendedName>
        <fullName evidence="4">Genome polyprotein</fullName>
    </recommendedName>
</protein>
<dbReference type="InterPro" id="IPR007094">
    <property type="entry name" value="RNA-dir_pol_PSvirus"/>
</dbReference>
<dbReference type="GO" id="GO:0033644">
    <property type="term" value="C:host cell membrane"/>
    <property type="evidence" value="ECO:0007669"/>
    <property type="project" value="UniProtKB-SubCell"/>
</dbReference>
<dbReference type="InterPro" id="IPR004005">
    <property type="entry name" value="Calicivirus_coat"/>
</dbReference>
<dbReference type="GO" id="GO:0003723">
    <property type="term" value="F:RNA binding"/>
    <property type="evidence" value="ECO:0007669"/>
    <property type="project" value="InterPro"/>
</dbReference>
<dbReference type="GO" id="GO:0005198">
    <property type="term" value="F:structural molecule activity"/>
    <property type="evidence" value="ECO:0007669"/>
    <property type="project" value="InterPro"/>
</dbReference>
<dbReference type="PROSITE" id="PS51218">
    <property type="entry name" value="SF3_HELICASE_2"/>
    <property type="match status" value="1"/>
</dbReference>
<evidence type="ECO:0000256" key="6">
    <source>
        <dbReference type="ARBA" id="ARBA00022553"/>
    </source>
</evidence>
<evidence type="ECO:0000256" key="7">
    <source>
        <dbReference type="ARBA" id="ARBA00022561"/>
    </source>
</evidence>
<evidence type="ECO:0000259" key="22">
    <source>
        <dbReference type="PROSITE" id="PS51874"/>
    </source>
</evidence>
<dbReference type="GO" id="GO:0006351">
    <property type="term" value="P:DNA-templated transcription"/>
    <property type="evidence" value="ECO:0007669"/>
    <property type="project" value="InterPro"/>
</dbReference>
<evidence type="ECO:0000256" key="18">
    <source>
        <dbReference type="ARBA" id="ARBA00022953"/>
    </source>
</evidence>
<evidence type="ECO:0000256" key="15">
    <source>
        <dbReference type="ARBA" id="ARBA00022840"/>
    </source>
</evidence>
<reference evidence="23" key="1">
    <citation type="submission" date="2020-01" db="EMBL/GenBank/DDBJ databases">
        <title>Viral genomes from wild and zoo birds in China.</title>
        <authorList>
            <person name="He M.Y."/>
            <person name="Shan L.T."/>
            <person name="Zhang W."/>
            <person name="Yang X.S."/>
        </authorList>
    </citation>
    <scope>NUCLEOTIDE SEQUENCE</scope>
    <source>
        <strain evidence="23">Thr095pic1nc</strain>
    </source>
</reference>
<dbReference type="GO" id="GO:0003968">
    <property type="term" value="F:RNA-directed RNA polymerase activity"/>
    <property type="evidence" value="ECO:0007669"/>
    <property type="project" value="InterPro"/>
</dbReference>
<keyword evidence="17" id="KW-1043">Host membrane</keyword>
<dbReference type="Pfam" id="PF00548">
    <property type="entry name" value="Peptidase_C3"/>
    <property type="match status" value="1"/>
</dbReference>
<dbReference type="GO" id="GO:0004197">
    <property type="term" value="F:cysteine-type endopeptidase activity"/>
    <property type="evidence" value="ECO:0007669"/>
    <property type="project" value="InterPro"/>
</dbReference>
<evidence type="ECO:0000256" key="17">
    <source>
        <dbReference type="ARBA" id="ARBA00022870"/>
    </source>
</evidence>
<evidence type="ECO:0000256" key="11">
    <source>
        <dbReference type="ARBA" id="ARBA00022741"/>
    </source>
</evidence>
<dbReference type="EMBL" id="MT138412">
    <property type="protein sequence ID" value="QKN89029.1"/>
    <property type="molecule type" value="Genomic_RNA"/>
</dbReference>
<evidence type="ECO:0000256" key="14">
    <source>
        <dbReference type="ARBA" id="ARBA00022807"/>
    </source>
</evidence>
<dbReference type="GO" id="GO:0039694">
    <property type="term" value="P:viral RNA genome replication"/>
    <property type="evidence" value="ECO:0007669"/>
    <property type="project" value="InterPro"/>
</dbReference>
<dbReference type="GO" id="GO:0005524">
    <property type="term" value="F:ATP binding"/>
    <property type="evidence" value="ECO:0007669"/>
    <property type="project" value="UniProtKB-KW"/>
</dbReference>
<evidence type="ECO:0000256" key="3">
    <source>
        <dbReference type="ARBA" id="ARBA00004551"/>
    </source>
</evidence>
<dbReference type="InterPro" id="IPR043502">
    <property type="entry name" value="DNA/RNA_pol_sf"/>
</dbReference>
<dbReference type="CDD" id="cd00205">
    <property type="entry name" value="rhv_like"/>
    <property type="match status" value="2"/>
</dbReference>
<dbReference type="InterPro" id="IPR014759">
    <property type="entry name" value="Helicase_SF3_ssRNA_vir"/>
</dbReference>
<dbReference type="SUPFAM" id="SSF88633">
    <property type="entry name" value="Positive stranded ssRNA viruses"/>
    <property type="match status" value="3"/>
</dbReference>
<dbReference type="Gene3D" id="3.30.70.270">
    <property type="match status" value="1"/>
</dbReference>
<dbReference type="SUPFAM" id="SSF50494">
    <property type="entry name" value="Trypsin-like serine proteases"/>
    <property type="match status" value="1"/>
</dbReference>
<keyword evidence="7" id="KW-0167">Capsid protein</keyword>
<evidence type="ECO:0000313" key="23">
    <source>
        <dbReference type="EMBL" id="QKN89029.1"/>
    </source>
</evidence>
<dbReference type="InterPro" id="IPR009003">
    <property type="entry name" value="Peptidase_S1_PA"/>
</dbReference>
<dbReference type="Pfam" id="PF00680">
    <property type="entry name" value="RdRP_1"/>
    <property type="match status" value="1"/>
</dbReference>